<organism evidence="1 2">
    <name type="scientific">Nonomuraea insulae</name>
    <dbReference type="NCBI Taxonomy" id="1616787"/>
    <lineage>
        <taxon>Bacteria</taxon>
        <taxon>Bacillati</taxon>
        <taxon>Actinomycetota</taxon>
        <taxon>Actinomycetes</taxon>
        <taxon>Streptosporangiales</taxon>
        <taxon>Streptosporangiaceae</taxon>
        <taxon>Nonomuraea</taxon>
    </lineage>
</organism>
<reference evidence="2" key="1">
    <citation type="journal article" date="2019" name="Int. J. Syst. Evol. Microbiol.">
        <title>The Global Catalogue of Microorganisms (GCM) 10K type strain sequencing project: providing services to taxonomists for standard genome sequencing and annotation.</title>
        <authorList>
            <consortium name="The Broad Institute Genomics Platform"/>
            <consortium name="The Broad Institute Genome Sequencing Center for Infectious Disease"/>
            <person name="Wu L."/>
            <person name="Ma J."/>
        </authorList>
    </citation>
    <scope>NUCLEOTIDE SEQUENCE [LARGE SCALE GENOMIC DNA]</scope>
    <source>
        <strain evidence="2">CCUG 53903</strain>
    </source>
</reference>
<evidence type="ECO:0000313" key="2">
    <source>
        <dbReference type="Proteomes" id="UP001596058"/>
    </source>
</evidence>
<sequence length="57" mass="6691">MGTRACRDNLEPYLRRVMINSAIGRARRRAILSIIREHSPPETLRAIYSELLSHYHE</sequence>
<name>A0ABW1CPA6_9ACTN</name>
<dbReference type="RefSeq" id="WP_379516126.1">
    <property type="nucleotide sequence ID" value="NZ_JBHSPA010000026.1"/>
</dbReference>
<accession>A0ABW1CPA6</accession>
<protein>
    <submittedName>
        <fullName evidence="1">Uncharacterized protein</fullName>
    </submittedName>
</protein>
<keyword evidence="2" id="KW-1185">Reference proteome</keyword>
<dbReference type="Proteomes" id="UP001596058">
    <property type="component" value="Unassembled WGS sequence"/>
</dbReference>
<dbReference type="EMBL" id="JBHSPA010000026">
    <property type="protein sequence ID" value="MFC5826611.1"/>
    <property type="molecule type" value="Genomic_DNA"/>
</dbReference>
<comment type="caution">
    <text evidence="1">The sequence shown here is derived from an EMBL/GenBank/DDBJ whole genome shotgun (WGS) entry which is preliminary data.</text>
</comment>
<proteinExistence type="predicted"/>
<evidence type="ECO:0000313" key="1">
    <source>
        <dbReference type="EMBL" id="MFC5826611.1"/>
    </source>
</evidence>
<gene>
    <name evidence="1" type="ORF">ACFPZ3_22305</name>
</gene>